<dbReference type="InterPro" id="IPR002182">
    <property type="entry name" value="NB-ARC"/>
</dbReference>
<dbReference type="Gene3D" id="1.10.10.10">
    <property type="entry name" value="Winged helix-like DNA-binding domain superfamily/Winged helix DNA-binding domain"/>
    <property type="match status" value="1"/>
</dbReference>
<dbReference type="Gene3D" id="3.80.10.10">
    <property type="entry name" value="Ribonuclease Inhibitor"/>
    <property type="match status" value="2"/>
</dbReference>
<dbReference type="InterPro" id="IPR055414">
    <property type="entry name" value="LRR_R13L4/SHOC2-like"/>
</dbReference>
<dbReference type="SUPFAM" id="SSF52540">
    <property type="entry name" value="P-loop containing nucleoside triphosphate hydrolases"/>
    <property type="match status" value="1"/>
</dbReference>
<dbReference type="InterPro" id="IPR044974">
    <property type="entry name" value="Disease_R_plants"/>
</dbReference>
<feature type="domain" description="NB-ARC" evidence="4">
    <location>
        <begin position="45"/>
        <end position="215"/>
    </location>
</feature>
<dbReference type="PRINTS" id="PR00364">
    <property type="entry name" value="DISEASERSIST"/>
</dbReference>
<keyword evidence="2" id="KW-0611">Plant defense</keyword>
<dbReference type="Pfam" id="PF00931">
    <property type="entry name" value="NB-ARC"/>
    <property type="match status" value="1"/>
</dbReference>
<evidence type="ECO:0000259" key="4">
    <source>
        <dbReference type="Pfam" id="PF00931"/>
    </source>
</evidence>
<dbReference type="InterPro" id="IPR032675">
    <property type="entry name" value="LRR_dom_sf"/>
</dbReference>
<feature type="region of interest" description="Disordered" evidence="3">
    <location>
        <begin position="408"/>
        <end position="432"/>
    </location>
</feature>
<dbReference type="SUPFAM" id="SSF52058">
    <property type="entry name" value="L domain-like"/>
    <property type="match status" value="1"/>
</dbReference>
<dbReference type="AlphaFoldDB" id="A0A8B8NX43"/>
<name>A0A8B8NX43_9MYRT</name>
<dbReference type="GO" id="GO:0098542">
    <property type="term" value="P:defense response to other organism"/>
    <property type="evidence" value="ECO:0007669"/>
    <property type="project" value="TreeGrafter"/>
</dbReference>
<evidence type="ECO:0000259" key="5">
    <source>
        <dbReference type="Pfam" id="PF23559"/>
    </source>
</evidence>
<evidence type="ECO:0000313" key="7">
    <source>
        <dbReference type="Proteomes" id="UP000827889"/>
    </source>
</evidence>
<feature type="compositionally biased region" description="Basic and acidic residues" evidence="3">
    <location>
        <begin position="408"/>
        <end position="426"/>
    </location>
</feature>
<dbReference type="Proteomes" id="UP000827889">
    <property type="component" value="Chromosome 8"/>
</dbReference>
<evidence type="ECO:0000256" key="1">
    <source>
        <dbReference type="ARBA" id="ARBA00022737"/>
    </source>
</evidence>
<dbReference type="InterPro" id="IPR058922">
    <property type="entry name" value="WHD_DRP"/>
</dbReference>
<evidence type="ECO:0000256" key="3">
    <source>
        <dbReference type="SAM" id="MobiDB-lite"/>
    </source>
</evidence>
<protein>
    <submittedName>
        <fullName evidence="8">Disease susceptibility protein LOV1-like</fullName>
    </submittedName>
</protein>
<feature type="domain" description="Disease resistance R13L4/SHOC-2-like LRR" evidence="6">
    <location>
        <begin position="492"/>
        <end position="791"/>
    </location>
</feature>
<dbReference type="InterPro" id="IPR036388">
    <property type="entry name" value="WH-like_DNA-bd_sf"/>
</dbReference>
<keyword evidence="7" id="KW-1185">Reference proteome</keyword>
<dbReference type="RefSeq" id="XP_030526333.1">
    <property type="nucleotide sequence ID" value="XM_030670473.1"/>
</dbReference>
<dbReference type="OrthoDB" id="611536at2759"/>
<dbReference type="Gene3D" id="3.40.50.300">
    <property type="entry name" value="P-loop containing nucleotide triphosphate hydrolases"/>
    <property type="match status" value="1"/>
</dbReference>
<evidence type="ECO:0000259" key="6">
    <source>
        <dbReference type="Pfam" id="PF23598"/>
    </source>
</evidence>
<evidence type="ECO:0000256" key="2">
    <source>
        <dbReference type="ARBA" id="ARBA00022821"/>
    </source>
</evidence>
<dbReference type="GO" id="GO:0043531">
    <property type="term" value="F:ADP binding"/>
    <property type="evidence" value="ECO:0007669"/>
    <property type="project" value="InterPro"/>
</dbReference>
<gene>
    <name evidence="8" type="primary">LOC115737991</name>
</gene>
<evidence type="ECO:0000313" key="8">
    <source>
        <dbReference type="RefSeq" id="XP_030526333.1"/>
    </source>
</evidence>
<proteinExistence type="predicted"/>
<dbReference type="Pfam" id="PF23559">
    <property type="entry name" value="WHD_DRP"/>
    <property type="match status" value="1"/>
</dbReference>
<dbReference type="InterPro" id="IPR027417">
    <property type="entry name" value="P-loop_NTPase"/>
</dbReference>
<dbReference type="PANTHER" id="PTHR23155:SF955">
    <property type="entry name" value="AAA+ ATPASE DOMAIN-CONTAINING PROTEIN"/>
    <property type="match status" value="1"/>
</dbReference>
<dbReference type="GeneID" id="115737991"/>
<organism evidence="7 8">
    <name type="scientific">Rhodamnia argentea</name>
    <dbReference type="NCBI Taxonomy" id="178133"/>
    <lineage>
        <taxon>Eukaryota</taxon>
        <taxon>Viridiplantae</taxon>
        <taxon>Streptophyta</taxon>
        <taxon>Embryophyta</taxon>
        <taxon>Tracheophyta</taxon>
        <taxon>Spermatophyta</taxon>
        <taxon>Magnoliopsida</taxon>
        <taxon>eudicotyledons</taxon>
        <taxon>Gunneridae</taxon>
        <taxon>Pentapetalae</taxon>
        <taxon>rosids</taxon>
        <taxon>malvids</taxon>
        <taxon>Myrtales</taxon>
        <taxon>Myrtaceae</taxon>
        <taxon>Myrtoideae</taxon>
        <taxon>Myrteae</taxon>
        <taxon>Australasian group</taxon>
        <taxon>Rhodamnia</taxon>
    </lineage>
</organism>
<feature type="domain" description="Disease resistance protein winged helix" evidence="5">
    <location>
        <begin position="299"/>
        <end position="370"/>
    </location>
</feature>
<accession>A0A8B8NX43</accession>
<reference evidence="8" key="1">
    <citation type="submission" date="2025-08" db="UniProtKB">
        <authorList>
            <consortium name="RefSeq"/>
        </authorList>
    </citation>
    <scope>IDENTIFICATION</scope>
    <source>
        <tissue evidence="8">Leaf</tissue>
    </source>
</reference>
<sequence>MGRMLSAREVGTSPLGAGRIIVASSPSNLTQPRKMNNEFHILGRENLVNKLVEQLTIKRDDGGSPRVISVVGEEAVGKTALVRSVYNRPGIKNHFDCFAWVRVGHKPDPVHLMVDLLNQLRVSILQDVDRKDEEELSSELQRVLMECCCLIVLDDLCDLHLMDNNLIMLLAESGNRSRILVTTRNPDIPSQVDPWSTPLKLIPLNPEQRVKLLEESSRSFDTVIRPTQLLHLKEKIFIISGSSPAKILLLGGLLSATTVDGFTVLINGLPDHLTLQEVVRLSIDELPEHLKKCALHMTLFPKEYEIPTRRLFRLWSAEELVSSPLENSVTRVDAEKCFEDLVSRNIVRVARWNWDGTARLCRLPGMLYDVLYQMAKCRRFLKIYDCSVQSDKTKFGAPCIAIHRRIPGEGEAEAHENTPEAGRESSETNAQGAHKEITLAEPYQRMLIGNSPPQFGIRELHSYVSFNTMKVGRQAREIEELLKPLVPTDSTSLRVLDLEGVYKPLLPKEFGNMLVNLKYLGLRWTLLESLPKSVVRLSRLETLDLKYTNITQVPVSIWEVDSLQHLYMNEVSFDKSVDPQLHAKESLNCNIQTICGLYIGVESPMLKVLPKLTGLRKLGLTCHPSAVKEATKQICNLKMLESLRLRSKNQYGQPSGLDLSDMSGFTSLSSMYLLGELSPLSLSEPRIPRNLRLLTLSMSGLKEDPMKVLGELKCLTTLRLLADSYEGETLSVLEGTFPELRVLRLWKLENLTKWTIQAAAMPGLKDLGIKDCMKLKTIDGLRQIKTLEGITMVKVPDVLEQSIREMRPNVPILAKELVKCPV</sequence>
<dbReference type="KEGG" id="rarg:115737991"/>
<dbReference type="Pfam" id="PF23598">
    <property type="entry name" value="LRR_14"/>
    <property type="match status" value="1"/>
</dbReference>
<keyword evidence="1" id="KW-0677">Repeat</keyword>
<dbReference type="PANTHER" id="PTHR23155">
    <property type="entry name" value="DISEASE RESISTANCE PROTEIN RP"/>
    <property type="match status" value="1"/>
</dbReference>